<dbReference type="SUPFAM" id="SSF109604">
    <property type="entry name" value="HD-domain/PDEase-like"/>
    <property type="match status" value="1"/>
</dbReference>
<gene>
    <name evidence="9" type="ORF">NDEV_1100</name>
</gene>
<name>A0A128A3D7_9ARCH</name>
<dbReference type="InterPro" id="IPR039356">
    <property type="entry name" value="YfbR/HDDC2"/>
</dbReference>
<evidence type="ECO:0000313" key="10">
    <source>
        <dbReference type="Proteomes" id="UP000196239"/>
    </source>
</evidence>
<keyword evidence="10" id="KW-1185">Reference proteome</keyword>
<dbReference type="KEGG" id="ndv:NDEV_1100"/>
<dbReference type="AlphaFoldDB" id="A0A128A3D7"/>
<dbReference type="Pfam" id="PF13023">
    <property type="entry name" value="HD_3"/>
    <property type="match status" value="1"/>
</dbReference>
<keyword evidence="7" id="KW-0378">Hydrolase</keyword>
<sequence length="176" mass="20075">MLFDFFYLVSELKRVPRKGWKSKVGIEHPESVADHSYGTAIMAMVFSDLRSLDTEKILKMALLHDLAESVTGDFMPGEISKENKMSAENEAMKEILAKLPENIAEKYQNIWDEYTMADTKESILLHEIDKLEMAIQAAKYSSEGFSNEKLGVFIDSAKKEIKSKELLDILDTLLYK</sequence>
<evidence type="ECO:0000256" key="3">
    <source>
        <dbReference type="ARBA" id="ARBA00001941"/>
    </source>
</evidence>
<comment type="subunit">
    <text evidence="4">Homodimer.</text>
</comment>
<evidence type="ECO:0000256" key="2">
    <source>
        <dbReference type="ARBA" id="ARBA00001936"/>
    </source>
</evidence>
<feature type="domain" description="HD/PDEase" evidence="8">
    <location>
        <begin position="28"/>
        <end position="143"/>
    </location>
</feature>
<evidence type="ECO:0000313" key="9">
    <source>
        <dbReference type="EMBL" id="CUR51865.1"/>
    </source>
</evidence>
<dbReference type="SMART" id="SM00471">
    <property type="entry name" value="HDc"/>
    <property type="match status" value="1"/>
</dbReference>
<evidence type="ECO:0000256" key="5">
    <source>
        <dbReference type="ARBA" id="ARBA00012964"/>
    </source>
</evidence>
<dbReference type="PANTHER" id="PTHR11845:SF13">
    <property type="entry name" value="5'-DEOXYNUCLEOTIDASE HDDC2"/>
    <property type="match status" value="1"/>
</dbReference>
<keyword evidence="6" id="KW-0479">Metal-binding</keyword>
<evidence type="ECO:0000256" key="7">
    <source>
        <dbReference type="ARBA" id="ARBA00022801"/>
    </source>
</evidence>
<dbReference type="Gene3D" id="1.10.3210.10">
    <property type="entry name" value="Hypothetical protein af1432"/>
    <property type="match status" value="1"/>
</dbReference>
<dbReference type="Proteomes" id="UP000196239">
    <property type="component" value="Chromosome 1"/>
</dbReference>
<evidence type="ECO:0000256" key="4">
    <source>
        <dbReference type="ARBA" id="ARBA00011738"/>
    </source>
</evidence>
<dbReference type="EMBL" id="LN890280">
    <property type="protein sequence ID" value="CUR51865.1"/>
    <property type="molecule type" value="Genomic_DNA"/>
</dbReference>
<dbReference type="PANTHER" id="PTHR11845">
    <property type="entry name" value="5'-DEOXYNUCLEOTIDASE HDDC2"/>
    <property type="match status" value="1"/>
</dbReference>
<reference evidence="10" key="1">
    <citation type="submission" date="2015-10" db="EMBL/GenBank/DDBJ databases">
        <authorList>
            <person name="Lehtovirta-Morley L.E."/>
            <person name="Vieille C."/>
        </authorList>
    </citation>
    <scope>NUCLEOTIDE SEQUENCE [LARGE SCALE GENOMIC DNA]</scope>
</reference>
<comment type="cofactor">
    <cofactor evidence="2">
        <name>Mn(2+)</name>
        <dbReference type="ChEBI" id="CHEBI:29035"/>
    </cofactor>
</comment>
<comment type="catalytic activity">
    <reaction evidence="1">
        <text>a 2'-deoxyribonucleoside 5'-phosphate + H2O = a 2'-deoxyribonucleoside + phosphate</text>
        <dbReference type="Rhea" id="RHEA:36167"/>
        <dbReference type="ChEBI" id="CHEBI:15377"/>
        <dbReference type="ChEBI" id="CHEBI:18274"/>
        <dbReference type="ChEBI" id="CHEBI:43474"/>
        <dbReference type="ChEBI" id="CHEBI:65317"/>
        <dbReference type="EC" id="3.1.3.89"/>
    </reaction>
</comment>
<proteinExistence type="predicted"/>
<dbReference type="GO" id="GO:0002953">
    <property type="term" value="F:5'-deoxynucleotidase activity"/>
    <property type="evidence" value="ECO:0007669"/>
    <property type="project" value="UniProtKB-EC"/>
</dbReference>
<dbReference type="FunFam" id="1.10.3210.10:FF:000035">
    <property type="entry name" value="HD family hydrolase"/>
    <property type="match status" value="1"/>
</dbReference>
<dbReference type="GO" id="GO:0005737">
    <property type="term" value="C:cytoplasm"/>
    <property type="evidence" value="ECO:0007669"/>
    <property type="project" value="TreeGrafter"/>
</dbReference>
<comment type="cofactor">
    <cofactor evidence="3">
        <name>Co(2+)</name>
        <dbReference type="ChEBI" id="CHEBI:48828"/>
    </cofactor>
</comment>
<dbReference type="EC" id="3.1.3.89" evidence="5"/>
<evidence type="ECO:0000256" key="6">
    <source>
        <dbReference type="ARBA" id="ARBA00022723"/>
    </source>
</evidence>
<dbReference type="GO" id="GO:0046872">
    <property type="term" value="F:metal ion binding"/>
    <property type="evidence" value="ECO:0007669"/>
    <property type="project" value="UniProtKB-KW"/>
</dbReference>
<organism evidence="9 10">
    <name type="scientific">Nitrosotalea devaniterrae</name>
    <dbReference type="NCBI Taxonomy" id="1078905"/>
    <lineage>
        <taxon>Archaea</taxon>
        <taxon>Nitrososphaerota</taxon>
        <taxon>Nitrososphaeria</taxon>
        <taxon>Nitrosotaleales</taxon>
        <taxon>Nitrosotaleaceae</taxon>
        <taxon>Nitrosotalea</taxon>
    </lineage>
</organism>
<evidence type="ECO:0000259" key="8">
    <source>
        <dbReference type="SMART" id="SM00471"/>
    </source>
</evidence>
<accession>A0A128A3D7</accession>
<dbReference type="InterPro" id="IPR003607">
    <property type="entry name" value="HD/PDEase_dom"/>
</dbReference>
<dbReference type="InterPro" id="IPR006674">
    <property type="entry name" value="HD_domain"/>
</dbReference>
<evidence type="ECO:0000256" key="1">
    <source>
        <dbReference type="ARBA" id="ARBA00001638"/>
    </source>
</evidence>
<protein>
    <recommendedName>
        <fullName evidence="5">5'-deoxynucleotidase</fullName>
        <ecNumber evidence="5">3.1.3.89</ecNumber>
    </recommendedName>
</protein>